<dbReference type="InterPro" id="IPR047246">
    <property type="entry name" value="ThrRS_anticodon"/>
</dbReference>
<evidence type="ECO:0000256" key="9">
    <source>
        <dbReference type="ARBA" id="ARBA00023146"/>
    </source>
</evidence>
<dbReference type="PROSITE" id="PS50862">
    <property type="entry name" value="AA_TRNA_LIGASE_II"/>
    <property type="match status" value="1"/>
</dbReference>
<dbReference type="SUPFAM" id="SSF55681">
    <property type="entry name" value="Class II aaRS and biotin synthetases"/>
    <property type="match status" value="1"/>
</dbReference>
<comment type="caution">
    <text evidence="13">The sequence shown here is derived from an EMBL/GenBank/DDBJ whole genome shotgun (WGS) entry which is preliminary data.</text>
</comment>
<dbReference type="GO" id="GO:0004829">
    <property type="term" value="F:threonine-tRNA ligase activity"/>
    <property type="evidence" value="ECO:0007669"/>
    <property type="project" value="UniProtKB-EC"/>
</dbReference>
<dbReference type="OrthoDB" id="5423599at2759"/>
<dbReference type="Pfam" id="PF03129">
    <property type="entry name" value="HGTP_anticodon"/>
    <property type="match status" value="1"/>
</dbReference>
<accession>A0A7J0FLE6</accession>
<dbReference type="SUPFAM" id="SSF52954">
    <property type="entry name" value="Class II aaRS ABD-related"/>
    <property type="match status" value="1"/>
</dbReference>
<keyword evidence="6" id="KW-0862">Zinc</keyword>
<dbReference type="InterPro" id="IPR006195">
    <property type="entry name" value="aa-tRNA-synth_II"/>
</dbReference>
<reference evidence="13 14" key="1">
    <citation type="submission" date="2019-07" db="EMBL/GenBank/DDBJ databases">
        <title>De Novo Assembly of kiwifruit Actinidia rufa.</title>
        <authorList>
            <person name="Sugita-Konishi S."/>
            <person name="Sato K."/>
            <person name="Mori E."/>
            <person name="Abe Y."/>
            <person name="Kisaki G."/>
            <person name="Hamano K."/>
            <person name="Suezawa K."/>
            <person name="Otani M."/>
            <person name="Fukuda T."/>
            <person name="Manabe T."/>
            <person name="Gomi K."/>
            <person name="Tabuchi M."/>
            <person name="Akimitsu K."/>
            <person name="Kataoka I."/>
        </authorList>
    </citation>
    <scope>NUCLEOTIDE SEQUENCE [LARGE SCALE GENOMIC DNA]</scope>
    <source>
        <strain evidence="14">cv. Fuchu</strain>
    </source>
</reference>
<dbReference type="GO" id="GO:0009570">
    <property type="term" value="C:chloroplast stroma"/>
    <property type="evidence" value="ECO:0007669"/>
    <property type="project" value="TreeGrafter"/>
</dbReference>
<dbReference type="CDD" id="cd00860">
    <property type="entry name" value="ThrRS_anticodon"/>
    <property type="match status" value="1"/>
</dbReference>
<evidence type="ECO:0000256" key="6">
    <source>
        <dbReference type="ARBA" id="ARBA00022833"/>
    </source>
</evidence>
<comment type="catalytic activity">
    <reaction evidence="11">
        <text>tRNA(Thr) + L-threonine + ATP = L-threonyl-tRNA(Thr) + AMP + diphosphate + H(+)</text>
        <dbReference type="Rhea" id="RHEA:24624"/>
        <dbReference type="Rhea" id="RHEA-COMP:9670"/>
        <dbReference type="Rhea" id="RHEA-COMP:9704"/>
        <dbReference type="ChEBI" id="CHEBI:15378"/>
        <dbReference type="ChEBI" id="CHEBI:30616"/>
        <dbReference type="ChEBI" id="CHEBI:33019"/>
        <dbReference type="ChEBI" id="CHEBI:57926"/>
        <dbReference type="ChEBI" id="CHEBI:78442"/>
        <dbReference type="ChEBI" id="CHEBI:78534"/>
        <dbReference type="ChEBI" id="CHEBI:456215"/>
        <dbReference type="EC" id="6.1.1.3"/>
    </reaction>
</comment>
<keyword evidence="3" id="KW-0436">Ligase</keyword>
<keyword evidence="14" id="KW-1185">Reference proteome</keyword>
<keyword evidence="9 13" id="KW-0030">Aminoacyl-tRNA synthetase</keyword>
<dbReference type="PANTHER" id="PTHR11451">
    <property type="entry name" value="THREONINE-TRNA LIGASE"/>
    <property type="match status" value="1"/>
</dbReference>
<dbReference type="PANTHER" id="PTHR11451:SF44">
    <property type="entry name" value="THREONINE--TRNA LIGASE, CHLOROPLASTIC_MITOCHONDRIAL 2"/>
    <property type="match status" value="1"/>
</dbReference>
<sequence length="321" mass="36529">MPGKRIHMEHGYNLLYTPHVARADLWKISGHLDFYKVNMYDQMKIEEELYQVAELGTVYRYELSGSLHGLFRVRGFTQDDAHIFCLDDQIKDEIRGVLDLTEKILLQFGFSKYEVNLSTRQEKAVGGDDIWEKATSSLKDALDDKGWNYQVDEGGGPFYGPKIDLKIEDALGRKWQCSTIQAYSNSEKKRPIMIHRAVLGSLERFFGVLIEHYAGDFPLWLCPIQARILPVTDAQLEYCNDVVSKLKASGYRAEVCSGERLPKLIRKAEKQKIPLMAVVGAKEVETQTVTIRSRFGGELGTLTIDDFINRIKNAIGNRTSL</sequence>
<evidence type="ECO:0000256" key="2">
    <source>
        <dbReference type="ARBA" id="ARBA00013163"/>
    </source>
</evidence>
<dbReference type="GO" id="GO:0046872">
    <property type="term" value="F:metal ion binding"/>
    <property type="evidence" value="ECO:0007669"/>
    <property type="project" value="UniProtKB-KW"/>
</dbReference>
<keyword evidence="4" id="KW-0479">Metal-binding</keyword>
<dbReference type="InterPro" id="IPR036621">
    <property type="entry name" value="Anticodon-bd_dom_sf"/>
</dbReference>
<evidence type="ECO:0000259" key="12">
    <source>
        <dbReference type="PROSITE" id="PS50862"/>
    </source>
</evidence>
<evidence type="ECO:0000256" key="5">
    <source>
        <dbReference type="ARBA" id="ARBA00022741"/>
    </source>
</evidence>
<feature type="domain" description="Aminoacyl-transfer RNA synthetases class-II family profile" evidence="12">
    <location>
        <begin position="52"/>
        <end position="218"/>
    </location>
</feature>
<protein>
    <recommendedName>
        <fullName evidence="2">threonine--tRNA ligase</fullName>
        <ecNumber evidence="2">6.1.1.3</ecNumber>
    </recommendedName>
    <alternativeName>
        <fullName evidence="10">Threonyl-tRNA synthetase</fullName>
    </alternativeName>
</protein>
<dbReference type="Gene3D" id="3.40.50.800">
    <property type="entry name" value="Anticodon-binding domain"/>
    <property type="match status" value="1"/>
</dbReference>
<dbReference type="GO" id="GO:0006435">
    <property type="term" value="P:threonyl-tRNA aminoacylation"/>
    <property type="evidence" value="ECO:0007669"/>
    <property type="project" value="InterPro"/>
</dbReference>
<dbReference type="FunFam" id="3.30.930.10:FF:000002">
    <property type="entry name" value="Threonine--tRNA ligase"/>
    <property type="match status" value="1"/>
</dbReference>
<keyword evidence="8" id="KW-0648">Protein biosynthesis</keyword>
<dbReference type="Proteomes" id="UP000585474">
    <property type="component" value="Unassembled WGS sequence"/>
</dbReference>
<dbReference type="Pfam" id="PF00587">
    <property type="entry name" value="tRNA-synt_2b"/>
    <property type="match status" value="1"/>
</dbReference>
<evidence type="ECO:0000256" key="3">
    <source>
        <dbReference type="ARBA" id="ARBA00022598"/>
    </source>
</evidence>
<evidence type="ECO:0000313" key="14">
    <source>
        <dbReference type="Proteomes" id="UP000585474"/>
    </source>
</evidence>
<dbReference type="AlphaFoldDB" id="A0A7J0FLE6"/>
<dbReference type="InterPro" id="IPR002314">
    <property type="entry name" value="aa-tRNA-synt_IIb"/>
</dbReference>
<evidence type="ECO:0000256" key="1">
    <source>
        <dbReference type="ARBA" id="ARBA00008226"/>
    </source>
</evidence>
<dbReference type="Gene3D" id="3.30.930.10">
    <property type="entry name" value="Bira Bifunctional Protein, Domain 2"/>
    <property type="match status" value="2"/>
</dbReference>
<evidence type="ECO:0000256" key="11">
    <source>
        <dbReference type="ARBA" id="ARBA00049515"/>
    </source>
</evidence>
<dbReference type="GO" id="GO:0005524">
    <property type="term" value="F:ATP binding"/>
    <property type="evidence" value="ECO:0007669"/>
    <property type="project" value="UniProtKB-KW"/>
</dbReference>
<keyword evidence="5" id="KW-0547">Nucleotide-binding</keyword>
<evidence type="ECO:0000256" key="4">
    <source>
        <dbReference type="ARBA" id="ARBA00022723"/>
    </source>
</evidence>
<evidence type="ECO:0000313" key="13">
    <source>
        <dbReference type="EMBL" id="GFY99216.1"/>
    </source>
</evidence>
<dbReference type="InterPro" id="IPR045864">
    <property type="entry name" value="aa-tRNA-synth_II/BPL/LPL"/>
</dbReference>
<gene>
    <name evidence="13" type="ORF">Acr_13g0006170</name>
</gene>
<evidence type="ECO:0000256" key="8">
    <source>
        <dbReference type="ARBA" id="ARBA00022917"/>
    </source>
</evidence>
<proteinExistence type="inferred from homology"/>
<keyword evidence="7" id="KW-0067">ATP-binding</keyword>
<name>A0A7J0FLE6_9ERIC</name>
<evidence type="ECO:0000256" key="10">
    <source>
        <dbReference type="ARBA" id="ARBA00031900"/>
    </source>
</evidence>
<dbReference type="InterPro" id="IPR002320">
    <property type="entry name" value="Thr-tRNA-ligase_IIa"/>
</dbReference>
<dbReference type="FunFam" id="3.40.50.800:FF:000001">
    <property type="entry name" value="Threonine--tRNA ligase"/>
    <property type="match status" value="1"/>
</dbReference>
<dbReference type="EMBL" id="BJWL01000013">
    <property type="protein sequence ID" value="GFY99216.1"/>
    <property type="molecule type" value="Genomic_DNA"/>
</dbReference>
<dbReference type="PRINTS" id="PR01047">
    <property type="entry name" value="TRNASYNTHTHR"/>
</dbReference>
<dbReference type="InterPro" id="IPR004154">
    <property type="entry name" value="Anticodon-bd"/>
</dbReference>
<organism evidence="13 14">
    <name type="scientific">Actinidia rufa</name>
    <dbReference type="NCBI Taxonomy" id="165716"/>
    <lineage>
        <taxon>Eukaryota</taxon>
        <taxon>Viridiplantae</taxon>
        <taxon>Streptophyta</taxon>
        <taxon>Embryophyta</taxon>
        <taxon>Tracheophyta</taxon>
        <taxon>Spermatophyta</taxon>
        <taxon>Magnoliopsida</taxon>
        <taxon>eudicotyledons</taxon>
        <taxon>Gunneridae</taxon>
        <taxon>Pentapetalae</taxon>
        <taxon>asterids</taxon>
        <taxon>Ericales</taxon>
        <taxon>Actinidiaceae</taxon>
        <taxon>Actinidia</taxon>
    </lineage>
</organism>
<evidence type="ECO:0000256" key="7">
    <source>
        <dbReference type="ARBA" id="ARBA00022840"/>
    </source>
</evidence>
<dbReference type="EC" id="6.1.1.3" evidence="2"/>
<comment type="similarity">
    <text evidence="1">Belongs to the class-II aminoacyl-tRNA synthetase family.</text>
</comment>